<sequence>MATSADIRRLEKALLEAKKSHDEATEP</sequence>
<name>A0A0F8XVD4_9ZZZZ</name>
<gene>
    <name evidence="1" type="ORF">LCGC14_2897590</name>
</gene>
<feature type="non-terminal residue" evidence="1">
    <location>
        <position position="27"/>
    </location>
</feature>
<comment type="caution">
    <text evidence="1">The sequence shown here is derived from an EMBL/GenBank/DDBJ whole genome shotgun (WGS) entry which is preliminary data.</text>
</comment>
<evidence type="ECO:0000313" key="1">
    <source>
        <dbReference type="EMBL" id="KKK73062.1"/>
    </source>
</evidence>
<protein>
    <submittedName>
        <fullName evidence="1">Uncharacterized protein</fullName>
    </submittedName>
</protein>
<dbReference type="EMBL" id="LAZR01056959">
    <property type="protein sequence ID" value="KKK73062.1"/>
    <property type="molecule type" value="Genomic_DNA"/>
</dbReference>
<reference evidence="1" key="1">
    <citation type="journal article" date="2015" name="Nature">
        <title>Complex archaea that bridge the gap between prokaryotes and eukaryotes.</title>
        <authorList>
            <person name="Spang A."/>
            <person name="Saw J.H."/>
            <person name="Jorgensen S.L."/>
            <person name="Zaremba-Niedzwiedzka K."/>
            <person name="Martijn J."/>
            <person name="Lind A.E."/>
            <person name="van Eijk R."/>
            <person name="Schleper C."/>
            <person name="Guy L."/>
            <person name="Ettema T.J."/>
        </authorList>
    </citation>
    <scope>NUCLEOTIDE SEQUENCE</scope>
</reference>
<accession>A0A0F8XVD4</accession>
<dbReference type="AlphaFoldDB" id="A0A0F8XVD4"/>
<organism evidence="1">
    <name type="scientific">marine sediment metagenome</name>
    <dbReference type="NCBI Taxonomy" id="412755"/>
    <lineage>
        <taxon>unclassified sequences</taxon>
        <taxon>metagenomes</taxon>
        <taxon>ecological metagenomes</taxon>
    </lineage>
</organism>
<proteinExistence type="predicted"/>